<dbReference type="AlphaFoldDB" id="A0A6N1VFM8"/>
<proteinExistence type="predicted"/>
<sequence>MLRYVVIAVMMSISALGAVRLLHDKPAIVETAATVVRDSAEARRARETAANSRHPVRVYSGTERLRADRLGHYVADFSFNSRRVRGVVDTGATLIAMNESEARRAGIFVRPNEFIYPVNTANGRVNAARVVIDEVRLGTIRVRNVEAMVLEDDALDTVLIGMSFLNRLRHFEFSNGVLELKL</sequence>
<dbReference type="KEGG" id="orm:HTY61_15435"/>
<gene>
    <name evidence="1" type="ORF">HTY61_15435</name>
</gene>
<name>A0A6N1VFM8_9HYPH</name>
<dbReference type="GO" id="GO:0008233">
    <property type="term" value="F:peptidase activity"/>
    <property type="evidence" value="ECO:0007669"/>
    <property type="project" value="UniProtKB-KW"/>
</dbReference>
<accession>A0A6N1VFM8</accession>
<protein>
    <submittedName>
        <fullName evidence="1">TIGR02281 family clan AA aspartic protease</fullName>
        <ecNumber evidence="1">3.4.23.-</ecNumber>
    </submittedName>
</protein>
<dbReference type="NCBIfam" id="TIGR02281">
    <property type="entry name" value="clan_AA_DTGA"/>
    <property type="match status" value="1"/>
</dbReference>
<dbReference type="EMBL" id="CP054836">
    <property type="protein sequence ID" value="QKV19746.1"/>
    <property type="molecule type" value="Genomic_DNA"/>
</dbReference>
<dbReference type="Gene3D" id="2.40.70.10">
    <property type="entry name" value="Acid Proteases"/>
    <property type="match status" value="1"/>
</dbReference>
<dbReference type="CDD" id="cd05483">
    <property type="entry name" value="retropepsin_like_bacteria"/>
    <property type="match status" value="1"/>
</dbReference>
<organism evidence="1 2">
    <name type="scientific">Oricola thermophila</name>
    <dbReference type="NCBI Taxonomy" id="2742145"/>
    <lineage>
        <taxon>Bacteria</taxon>
        <taxon>Pseudomonadati</taxon>
        <taxon>Pseudomonadota</taxon>
        <taxon>Alphaproteobacteria</taxon>
        <taxon>Hyphomicrobiales</taxon>
        <taxon>Ahrensiaceae</taxon>
        <taxon>Oricola</taxon>
    </lineage>
</organism>
<dbReference type="GO" id="GO:0006508">
    <property type="term" value="P:proteolysis"/>
    <property type="evidence" value="ECO:0007669"/>
    <property type="project" value="UniProtKB-KW"/>
</dbReference>
<keyword evidence="2" id="KW-1185">Reference proteome</keyword>
<dbReference type="InterPro" id="IPR011969">
    <property type="entry name" value="Clan_AA_Asp_peptidase_C"/>
</dbReference>
<evidence type="ECO:0000313" key="2">
    <source>
        <dbReference type="Proteomes" id="UP000509367"/>
    </source>
</evidence>
<dbReference type="EC" id="3.4.23.-" evidence="1"/>
<evidence type="ECO:0000313" key="1">
    <source>
        <dbReference type="EMBL" id="QKV19746.1"/>
    </source>
</evidence>
<dbReference type="Pfam" id="PF13975">
    <property type="entry name" value="gag-asp_proteas"/>
    <property type="match status" value="1"/>
</dbReference>
<dbReference type="SUPFAM" id="SSF50630">
    <property type="entry name" value="Acid proteases"/>
    <property type="match status" value="1"/>
</dbReference>
<dbReference type="Proteomes" id="UP000509367">
    <property type="component" value="Chromosome"/>
</dbReference>
<keyword evidence="1" id="KW-0645">Protease</keyword>
<dbReference type="InterPro" id="IPR034122">
    <property type="entry name" value="Retropepsin-like_bacterial"/>
</dbReference>
<dbReference type="InterPro" id="IPR021109">
    <property type="entry name" value="Peptidase_aspartic_dom_sf"/>
</dbReference>
<keyword evidence="1" id="KW-0378">Hydrolase</keyword>
<dbReference type="RefSeq" id="WP_175277637.1">
    <property type="nucleotide sequence ID" value="NZ_CP054836.1"/>
</dbReference>
<reference evidence="1 2" key="1">
    <citation type="submission" date="2020-06" db="EMBL/GenBank/DDBJ databases">
        <title>Oricola thermophila sp. nov. isolated from a tidal sediments.</title>
        <authorList>
            <person name="Kwon K.K."/>
            <person name="Yang S.-H."/>
            <person name="Park M.-J."/>
        </authorList>
    </citation>
    <scope>NUCLEOTIDE SEQUENCE [LARGE SCALE GENOMIC DNA]</scope>
    <source>
        <strain evidence="1 2">MEBiC13590</strain>
    </source>
</reference>